<gene>
    <name evidence="2" type="ORF">SLEP1_g25442</name>
</gene>
<sequence length="88" mass="9268">MEGGQIAKKNLKVDVSSEHDGTIESQVTSATGQGTPGLTRQPSVTKGNCLCSPTTHAGSFRCRLHRAPSLQRTKSIDTTANQDAASKD</sequence>
<protein>
    <submittedName>
        <fullName evidence="2">Uncharacterized protein</fullName>
    </submittedName>
</protein>
<evidence type="ECO:0000256" key="1">
    <source>
        <dbReference type="SAM" id="MobiDB-lite"/>
    </source>
</evidence>
<dbReference type="PANTHER" id="PTHR33132:SF92">
    <property type="entry name" value="SERINE-RICH PROTEIN"/>
    <property type="match status" value="1"/>
</dbReference>
<accession>A0AAV5JT88</accession>
<dbReference type="Proteomes" id="UP001054252">
    <property type="component" value="Unassembled WGS sequence"/>
</dbReference>
<feature type="region of interest" description="Disordered" evidence="1">
    <location>
        <begin position="1"/>
        <end position="46"/>
    </location>
</feature>
<keyword evidence="3" id="KW-1185">Reference proteome</keyword>
<feature type="region of interest" description="Disordered" evidence="1">
    <location>
        <begin position="66"/>
        <end position="88"/>
    </location>
</feature>
<feature type="compositionally biased region" description="Basic and acidic residues" evidence="1">
    <location>
        <begin position="11"/>
        <end position="22"/>
    </location>
</feature>
<dbReference type="EMBL" id="BPVZ01000041">
    <property type="protein sequence ID" value="GKV14594.1"/>
    <property type="molecule type" value="Genomic_DNA"/>
</dbReference>
<evidence type="ECO:0000313" key="2">
    <source>
        <dbReference type="EMBL" id="GKV14594.1"/>
    </source>
</evidence>
<dbReference type="AlphaFoldDB" id="A0AAV5JT88"/>
<organism evidence="2 3">
    <name type="scientific">Rubroshorea leprosula</name>
    <dbReference type="NCBI Taxonomy" id="152421"/>
    <lineage>
        <taxon>Eukaryota</taxon>
        <taxon>Viridiplantae</taxon>
        <taxon>Streptophyta</taxon>
        <taxon>Embryophyta</taxon>
        <taxon>Tracheophyta</taxon>
        <taxon>Spermatophyta</taxon>
        <taxon>Magnoliopsida</taxon>
        <taxon>eudicotyledons</taxon>
        <taxon>Gunneridae</taxon>
        <taxon>Pentapetalae</taxon>
        <taxon>rosids</taxon>
        <taxon>malvids</taxon>
        <taxon>Malvales</taxon>
        <taxon>Dipterocarpaceae</taxon>
        <taxon>Rubroshorea</taxon>
    </lineage>
</organism>
<reference evidence="2 3" key="1">
    <citation type="journal article" date="2021" name="Commun. Biol.">
        <title>The genome of Shorea leprosula (Dipterocarpaceae) highlights the ecological relevance of drought in aseasonal tropical rainforests.</title>
        <authorList>
            <person name="Ng K.K.S."/>
            <person name="Kobayashi M.J."/>
            <person name="Fawcett J.A."/>
            <person name="Hatakeyama M."/>
            <person name="Paape T."/>
            <person name="Ng C.H."/>
            <person name="Ang C.C."/>
            <person name="Tnah L.H."/>
            <person name="Lee C.T."/>
            <person name="Nishiyama T."/>
            <person name="Sese J."/>
            <person name="O'Brien M.J."/>
            <person name="Copetti D."/>
            <person name="Mohd Noor M.I."/>
            <person name="Ong R.C."/>
            <person name="Putra M."/>
            <person name="Sireger I.Z."/>
            <person name="Indrioko S."/>
            <person name="Kosugi Y."/>
            <person name="Izuno A."/>
            <person name="Isagi Y."/>
            <person name="Lee S.L."/>
            <person name="Shimizu K.K."/>
        </authorList>
    </citation>
    <scope>NUCLEOTIDE SEQUENCE [LARGE SCALE GENOMIC DNA]</scope>
    <source>
        <strain evidence="2">214</strain>
    </source>
</reference>
<proteinExistence type="predicted"/>
<dbReference type="PANTHER" id="PTHR33132">
    <property type="entry name" value="OSJNBB0118P14.9 PROTEIN"/>
    <property type="match status" value="1"/>
</dbReference>
<evidence type="ECO:0000313" key="3">
    <source>
        <dbReference type="Proteomes" id="UP001054252"/>
    </source>
</evidence>
<name>A0AAV5JT88_9ROSI</name>
<feature type="compositionally biased region" description="Polar residues" evidence="1">
    <location>
        <begin position="70"/>
        <end position="88"/>
    </location>
</feature>
<feature type="compositionally biased region" description="Polar residues" evidence="1">
    <location>
        <begin position="23"/>
        <end position="46"/>
    </location>
</feature>
<comment type="caution">
    <text evidence="2">The sequence shown here is derived from an EMBL/GenBank/DDBJ whole genome shotgun (WGS) entry which is preliminary data.</text>
</comment>